<proteinExistence type="predicted"/>
<sequence>MSERNLKEAKRFSQVRKMMRATYDKEVYYWKEAHRKAEEGLLDARSELDKVTKHQKRFMGTFRLAHGVSMEQLHESVQIATSRQQKNQSDKEELLHRWEILDDALNIGLDRSQRSQSSRKDKIRNRANSEAQGRGTLSPLNEVVDKTIAANLNASQSLNALSAIRSDQKAATDANALVPKQSSESAQSSPAYLASIEAKKVV</sequence>
<evidence type="ECO:0000313" key="4">
    <source>
        <dbReference type="Proteomes" id="UP000054560"/>
    </source>
</evidence>
<dbReference type="Gene3D" id="1.10.287.3550">
    <property type="match status" value="1"/>
</dbReference>
<organism evidence="3 4">
    <name type="scientific">Sphaeroforma arctica JP610</name>
    <dbReference type="NCBI Taxonomy" id="667725"/>
    <lineage>
        <taxon>Eukaryota</taxon>
        <taxon>Ichthyosporea</taxon>
        <taxon>Ichthyophonida</taxon>
        <taxon>Sphaeroforma</taxon>
    </lineage>
</organism>
<dbReference type="InterPro" id="IPR032393">
    <property type="entry name" value="SOAR_STIM1/2"/>
</dbReference>
<reference evidence="3 4" key="1">
    <citation type="submission" date="2011-02" db="EMBL/GenBank/DDBJ databases">
        <title>The Genome Sequence of Sphaeroforma arctica JP610.</title>
        <authorList>
            <consortium name="The Broad Institute Genome Sequencing Platform"/>
            <person name="Russ C."/>
            <person name="Cuomo C."/>
            <person name="Young S.K."/>
            <person name="Zeng Q."/>
            <person name="Gargeya S."/>
            <person name="Alvarado L."/>
            <person name="Berlin A."/>
            <person name="Chapman S.B."/>
            <person name="Chen Z."/>
            <person name="Freedman E."/>
            <person name="Gellesch M."/>
            <person name="Goldberg J."/>
            <person name="Griggs A."/>
            <person name="Gujja S."/>
            <person name="Heilman E."/>
            <person name="Heiman D."/>
            <person name="Howarth C."/>
            <person name="Mehta T."/>
            <person name="Neiman D."/>
            <person name="Pearson M."/>
            <person name="Roberts A."/>
            <person name="Saif S."/>
            <person name="Shea T."/>
            <person name="Shenoy N."/>
            <person name="Sisk P."/>
            <person name="Stolte C."/>
            <person name="Sykes S."/>
            <person name="White J."/>
            <person name="Yandava C."/>
            <person name="Burger G."/>
            <person name="Gray M.W."/>
            <person name="Holland P.W.H."/>
            <person name="King N."/>
            <person name="Lang F.B.F."/>
            <person name="Roger A.J."/>
            <person name="Ruiz-Trillo I."/>
            <person name="Haas B."/>
            <person name="Nusbaum C."/>
            <person name="Birren B."/>
        </authorList>
    </citation>
    <scope>NUCLEOTIDE SEQUENCE [LARGE SCALE GENOMIC DNA]</scope>
    <source>
        <strain evidence="3 4">JP610</strain>
    </source>
</reference>
<dbReference type="RefSeq" id="XP_014155429.1">
    <property type="nucleotide sequence ID" value="XM_014299954.1"/>
</dbReference>
<keyword evidence="4" id="KW-1185">Reference proteome</keyword>
<dbReference type="AlphaFoldDB" id="A0A0L0FXH0"/>
<dbReference type="Proteomes" id="UP000054560">
    <property type="component" value="Unassembled WGS sequence"/>
</dbReference>
<evidence type="ECO:0000259" key="2">
    <source>
        <dbReference type="Pfam" id="PF16533"/>
    </source>
</evidence>
<feature type="domain" description="STIM1/2 Orai1-activating region" evidence="2">
    <location>
        <begin position="14"/>
        <end position="106"/>
    </location>
</feature>
<dbReference type="Pfam" id="PF16533">
    <property type="entry name" value="SOAR"/>
    <property type="match status" value="1"/>
</dbReference>
<name>A0A0L0FXH0_9EUKA</name>
<gene>
    <name evidence="3" type="ORF">SARC_06154</name>
</gene>
<accession>A0A0L0FXH0</accession>
<dbReference type="EMBL" id="KQ242024">
    <property type="protein sequence ID" value="KNC81527.1"/>
    <property type="molecule type" value="Genomic_DNA"/>
</dbReference>
<protein>
    <recommendedName>
        <fullName evidence="2">STIM1/2 Orai1-activating region domain-containing protein</fullName>
    </recommendedName>
</protein>
<evidence type="ECO:0000313" key="3">
    <source>
        <dbReference type="EMBL" id="KNC81527.1"/>
    </source>
</evidence>
<feature type="region of interest" description="Disordered" evidence="1">
    <location>
        <begin position="111"/>
        <end position="138"/>
    </location>
</feature>
<feature type="compositionally biased region" description="Polar residues" evidence="1">
    <location>
        <begin position="180"/>
        <end position="190"/>
    </location>
</feature>
<feature type="region of interest" description="Disordered" evidence="1">
    <location>
        <begin position="169"/>
        <end position="190"/>
    </location>
</feature>
<evidence type="ECO:0000256" key="1">
    <source>
        <dbReference type="SAM" id="MobiDB-lite"/>
    </source>
</evidence>
<dbReference type="OrthoDB" id="9986177at2759"/>
<dbReference type="GeneID" id="25906658"/>